<protein>
    <recommendedName>
        <fullName evidence="7">Peptidase S8/S53 domain-containing protein</fullName>
    </recommendedName>
</protein>
<evidence type="ECO:0000313" key="9">
    <source>
        <dbReference type="Proteomes" id="UP000269265"/>
    </source>
</evidence>
<feature type="signal peptide" evidence="6">
    <location>
        <begin position="1"/>
        <end position="21"/>
    </location>
</feature>
<dbReference type="SUPFAM" id="SSF52743">
    <property type="entry name" value="Subtilisin-like"/>
    <property type="match status" value="1"/>
</dbReference>
<dbReference type="InterPro" id="IPR000209">
    <property type="entry name" value="Peptidase_S8/S53_dom"/>
</dbReference>
<dbReference type="GO" id="GO:0016020">
    <property type="term" value="C:membrane"/>
    <property type="evidence" value="ECO:0007669"/>
    <property type="project" value="TreeGrafter"/>
</dbReference>
<feature type="chain" id="PRO_5018563055" description="Peptidase S8/S53 domain-containing protein" evidence="6">
    <location>
        <begin position="22"/>
        <end position="590"/>
    </location>
</feature>
<dbReference type="GO" id="GO:0004252">
    <property type="term" value="F:serine-type endopeptidase activity"/>
    <property type="evidence" value="ECO:0007669"/>
    <property type="project" value="UniProtKB-UniRule"/>
</dbReference>
<evidence type="ECO:0000256" key="6">
    <source>
        <dbReference type="SAM" id="SignalP"/>
    </source>
</evidence>
<dbReference type="InterPro" id="IPR023828">
    <property type="entry name" value="Peptidase_S8_Ser-AS"/>
</dbReference>
<dbReference type="Proteomes" id="UP000269265">
    <property type="component" value="Unassembled WGS sequence"/>
</dbReference>
<evidence type="ECO:0000259" key="7">
    <source>
        <dbReference type="Pfam" id="PF00082"/>
    </source>
</evidence>
<proteinExistence type="inferred from homology"/>
<keyword evidence="1 4" id="KW-0645">Protease</keyword>
<dbReference type="PANTHER" id="PTHR42884:SF14">
    <property type="entry name" value="NEUROENDOCRINE CONVERTASE 1"/>
    <property type="match status" value="1"/>
</dbReference>
<dbReference type="PANTHER" id="PTHR42884">
    <property type="entry name" value="PROPROTEIN CONVERTASE SUBTILISIN/KEXIN-RELATED"/>
    <property type="match status" value="1"/>
</dbReference>
<evidence type="ECO:0000313" key="8">
    <source>
        <dbReference type="EMBL" id="RRS03281.1"/>
    </source>
</evidence>
<dbReference type="Gene3D" id="3.40.50.200">
    <property type="entry name" value="Peptidase S8/S53 domain"/>
    <property type="match status" value="1"/>
</dbReference>
<sequence length="590" mass="60309">MTRKALALMVLLLATSSWSVAAERMALGLIVKMRDAVPESVVRLKAASIPKEQPQRLRARLASAAHKAGISYVVERPTAFAANVIHNGRPMRLRDAQAQAARLRQNPDVEWVVVNELEQRHAVVSPIPPNDIHYGQQGWLAAAATGGLPNVPAAWSFLNAQALSPVVVAVLDTGVLRHPDLNGRVLFDDGYDFVSEADYSNDGNGLDDDATDPGDYVTSGQIAQNPVLYEDCDGASPSSWHGTEIIGQLAAATNNNTGIAGLLASLPGAPVLPVRVAGQCGAAVIDIIEGMLWAAGINYNGRPKVNAHPARVVSLSFGGNDDCSCDSSRGMTGACLYREAIAALKQKGAILVASSGNAGASNVNGDIKTSRPANCPGALAVTALNVDGRKAQYANLVPAEGIATVGGDPSHGDNSIYTTSNNGTQGPTLSGGVPTNDYKSVQGTSFSAPIVAGTVALMWSVNPGLSVDALLAGLRSAGVRPHAAVGSLPVCSASPSSPSSGSCNCTTATCGAGVLDVNAAVQWAASQTITPYVDVPVTASFFNPSLMRAGTSSNPPTGGGGGGGGAMDAGTLLGGLALAALFSATRRRRP</sequence>
<evidence type="ECO:0000256" key="1">
    <source>
        <dbReference type="ARBA" id="ARBA00022670"/>
    </source>
</evidence>
<dbReference type="PROSITE" id="PS51892">
    <property type="entry name" value="SUBTILASE"/>
    <property type="match status" value="1"/>
</dbReference>
<keyword evidence="6" id="KW-0732">Signal</keyword>
<keyword evidence="3 4" id="KW-0720">Serine protease</keyword>
<feature type="active site" description="Charge relay system" evidence="4">
    <location>
        <position position="445"/>
    </location>
</feature>
<comment type="similarity">
    <text evidence="4 5">Belongs to the peptidase S8 family.</text>
</comment>
<feature type="active site" description="Charge relay system" evidence="4">
    <location>
        <position position="241"/>
    </location>
</feature>
<dbReference type="GO" id="GO:0016485">
    <property type="term" value="P:protein processing"/>
    <property type="evidence" value="ECO:0007669"/>
    <property type="project" value="TreeGrafter"/>
</dbReference>
<evidence type="ECO:0000256" key="5">
    <source>
        <dbReference type="RuleBase" id="RU003355"/>
    </source>
</evidence>
<reference evidence="8 9" key="1">
    <citation type="submission" date="2018-12" db="EMBL/GenBank/DDBJ databases">
        <title>The whole draft genome of Aquabacterium sp. SJQ9.</title>
        <authorList>
            <person name="Sun L."/>
            <person name="Gao X."/>
            <person name="Chen W."/>
            <person name="Huang K."/>
        </authorList>
    </citation>
    <scope>NUCLEOTIDE SEQUENCE [LARGE SCALE GENOMIC DNA]</scope>
    <source>
        <strain evidence="8 9">SJQ9</strain>
    </source>
</reference>
<feature type="domain" description="Peptidase S8/S53" evidence="7">
    <location>
        <begin position="166"/>
        <end position="470"/>
    </location>
</feature>
<organism evidence="8 9">
    <name type="scientific">Aquabacterium soli</name>
    <dbReference type="NCBI Taxonomy" id="2493092"/>
    <lineage>
        <taxon>Bacteria</taxon>
        <taxon>Pseudomonadati</taxon>
        <taxon>Pseudomonadota</taxon>
        <taxon>Betaproteobacteria</taxon>
        <taxon>Burkholderiales</taxon>
        <taxon>Aquabacterium</taxon>
    </lineage>
</organism>
<accession>A0A3R8T0J4</accession>
<dbReference type="PRINTS" id="PR00723">
    <property type="entry name" value="SUBTILISIN"/>
</dbReference>
<keyword evidence="2 4" id="KW-0378">Hydrolase</keyword>
<dbReference type="AlphaFoldDB" id="A0A3R8T0J4"/>
<feature type="active site" description="Charge relay system" evidence="4">
    <location>
        <position position="172"/>
    </location>
</feature>
<comment type="caution">
    <text evidence="8">The sequence shown here is derived from an EMBL/GenBank/DDBJ whole genome shotgun (WGS) entry which is preliminary data.</text>
</comment>
<dbReference type="PROSITE" id="PS00138">
    <property type="entry name" value="SUBTILASE_SER"/>
    <property type="match status" value="1"/>
</dbReference>
<name>A0A3R8T0J4_9BURK</name>
<evidence type="ECO:0000256" key="4">
    <source>
        <dbReference type="PROSITE-ProRule" id="PRU01240"/>
    </source>
</evidence>
<dbReference type="Pfam" id="PF00082">
    <property type="entry name" value="Peptidase_S8"/>
    <property type="match status" value="1"/>
</dbReference>
<evidence type="ECO:0000256" key="2">
    <source>
        <dbReference type="ARBA" id="ARBA00022801"/>
    </source>
</evidence>
<dbReference type="InterPro" id="IPR015500">
    <property type="entry name" value="Peptidase_S8_subtilisin-rel"/>
</dbReference>
<keyword evidence="9" id="KW-1185">Reference proteome</keyword>
<dbReference type="InterPro" id="IPR023827">
    <property type="entry name" value="Peptidase_S8_Asp-AS"/>
</dbReference>
<dbReference type="EMBL" id="RSED01000013">
    <property type="protein sequence ID" value="RRS03281.1"/>
    <property type="molecule type" value="Genomic_DNA"/>
</dbReference>
<dbReference type="PROSITE" id="PS00136">
    <property type="entry name" value="SUBTILASE_ASP"/>
    <property type="match status" value="1"/>
</dbReference>
<gene>
    <name evidence="8" type="ORF">EIP75_16475</name>
</gene>
<dbReference type="InterPro" id="IPR036852">
    <property type="entry name" value="Peptidase_S8/S53_dom_sf"/>
</dbReference>
<evidence type="ECO:0000256" key="3">
    <source>
        <dbReference type="ARBA" id="ARBA00022825"/>
    </source>
</evidence>